<accession>A0A7K8R933</accession>
<dbReference type="InterPro" id="IPR013783">
    <property type="entry name" value="Ig-like_fold"/>
</dbReference>
<dbReference type="EMBL" id="VWYW01006496">
    <property type="protein sequence ID" value="NXF14331.1"/>
    <property type="molecule type" value="Genomic_DNA"/>
</dbReference>
<dbReference type="InterPro" id="IPR007110">
    <property type="entry name" value="Ig-like_dom"/>
</dbReference>
<feature type="non-terminal residue" evidence="2">
    <location>
        <position position="1"/>
    </location>
</feature>
<reference evidence="2 3" key="1">
    <citation type="submission" date="2019-09" db="EMBL/GenBank/DDBJ databases">
        <title>Bird 10,000 Genomes (B10K) Project - Family phase.</title>
        <authorList>
            <person name="Zhang G."/>
        </authorList>
    </citation>
    <scope>NUCLEOTIDE SEQUENCE [LARGE SCALE GENOMIC DNA]</scope>
    <source>
        <strain evidence="2">B10K-CU-031-20</strain>
    </source>
</reference>
<dbReference type="PANTHER" id="PTHR47243:SF1">
    <property type="entry name" value="SIALOADHESIN"/>
    <property type="match status" value="1"/>
</dbReference>
<dbReference type="CDD" id="cd00096">
    <property type="entry name" value="Ig"/>
    <property type="match status" value="1"/>
</dbReference>
<dbReference type="SMART" id="SM00409">
    <property type="entry name" value="IG"/>
    <property type="match status" value="1"/>
</dbReference>
<dbReference type="InterPro" id="IPR003598">
    <property type="entry name" value="Ig_sub2"/>
</dbReference>
<dbReference type="Pfam" id="PF13895">
    <property type="entry name" value="Ig_2"/>
    <property type="match status" value="1"/>
</dbReference>
<evidence type="ECO:0000313" key="3">
    <source>
        <dbReference type="Proteomes" id="UP000567624"/>
    </source>
</evidence>
<sequence>AELLIQPSAEVREGTEVTLTCVGTGHAAGEPLYSWYRNGKRLQESPIPALRFPSIRGDDAGAFQCRVRSSNGSATSVTVPLRVLCECWGAWGVPCCP</sequence>
<evidence type="ECO:0000313" key="2">
    <source>
        <dbReference type="EMBL" id="NXF14331.1"/>
    </source>
</evidence>
<dbReference type="InterPro" id="IPR003599">
    <property type="entry name" value="Ig_sub"/>
</dbReference>
<proteinExistence type="predicted"/>
<dbReference type="GO" id="GO:0046790">
    <property type="term" value="F:virion binding"/>
    <property type="evidence" value="ECO:0007669"/>
    <property type="project" value="TreeGrafter"/>
</dbReference>
<dbReference type="GO" id="GO:0005770">
    <property type="term" value="C:late endosome"/>
    <property type="evidence" value="ECO:0007669"/>
    <property type="project" value="TreeGrafter"/>
</dbReference>
<dbReference type="Proteomes" id="UP000567624">
    <property type="component" value="Unassembled WGS sequence"/>
</dbReference>
<dbReference type="SUPFAM" id="SSF48726">
    <property type="entry name" value="Immunoglobulin"/>
    <property type="match status" value="1"/>
</dbReference>
<gene>
    <name evidence="2" type="primary">Siglec1_1</name>
    <name evidence="2" type="ORF">SMICAP_R15094</name>
</gene>
<dbReference type="GO" id="GO:0005769">
    <property type="term" value="C:early endosome"/>
    <property type="evidence" value="ECO:0007669"/>
    <property type="project" value="TreeGrafter"/>
</dbReference>
<feature type="domain" description="Ig-like" evidence="1">
    <location>
        <begin position="1"/>
        <end position="80"/>
    </location>
</feature>
<dbReference type="InterPro" id="IPR036179">
    <property type="entry name" value="Ig-like_dom_sf"/>
</dbReference>
<feature type="non-terminal residue" evidence="2">
    <location>
        <position position="97"/>
    </location>
</feature>
<evidence type="ECO:0000259" key="1">
    <source>
        <dbReference type="PROSITE" id="PS50835"/>
    </source>
</evidence>
<dbReference type="GO" id="GO:0075512">
    <property type="term" value="P:clathrin-dependent endocytosis of virus by host cell"/>
    <property type="evidence" value="ECO:0007669"/>
    <property type="project" value="TreeGrafter"/>
</dbReference>
<organism evidence="2 3">
    <name type="scientific">Smithornis capensis</name>
    <dbReference type="NCBI Taxonomy" id="363769"/>
    <lineage>
        <taxon>Eukaryota</taxon>
        <taxon>Metazoa</taxon>
        <taxon>Chordata</taxon>
        <taxon>Craniata</taxon>
        <taxon>Vertebrata</taxon>
        <taxon>Euteleostomi</taxon>
        <taxon>Archelosauria</taxon>
        <taxon>Archosauria</taxon>
        <taxon>Dinosauria</taxon>
        <taxon>Saurischia</taxon>
        <taxon>Theropoda</taxon>
        <taxon>Coelurosauria</taxon>
        <taxon>Aves</taxon>
        <taxon>Neognathae</taxon>
        <taxon>Neoaves</taxon>
        <taxon>Telluraves</taxon>
        <taxon>Australaves</taxon>
        <taxon>Passeriformes</taxon>
        <taxon>Eurylaimidae</taxon>
        <taxon>Smithornis</taxon>
    </lineage>
</organism>
<dbReference type="PANTHER" id="PTHR47243">
    <property type="entry name" value="SIALOADHESIN"/>
    <property type="match status" value="1"/>
</dbReference>
<keyword evidence="3" id="KW-1185">Reference proteome</keyword>
<dbReference type="GO" id="GO:0005886">
    <property type="term" value="C:plasma membrane"/>
    <property type="evidence" value="ECO:0007669"/>
    <property type="project" value="TreeGrafter"/>
</dbReference>
<protein>
    <submittedName>
        <fullName evidence="2">SN protein</fullName>
    </submittedName>
</protein>
<dbReference type="AlphaFoldDB" id="A0A7K8R933"/>
<dbReference type="PROSITE" id="PS50835">
    <property type="entry name" value="IG_LIKE"/>
    <property type="match status" value="1"/>
</dbReference>
<comment type="caution">
    <text evidence="2">The sequence shown here is derived from an EMBL/GenBank/DDBJ whole genome shotgun (WGS) entry which is preliminary data.</text>
</comment>
<dbReference type="Gene3D" id="2.60.40.10">
    <property type="entry name" value="Immunoglobulins"/>
    <property type="match status" value="1"/>
</dbReference>
<name>A0A7K8R933_9PASS</name>
<dbReference type="SMART" id="SM00408">
    <property type="entry name" value="IGc2"/>
    <property type="match status" value="1"/>
</dbReference>